<comment type="caution">
    <text evidence="10">The sequence shown here is derived from an EMBL/GenBank/DDBJ whole genome shotgun (WGS) entry which is preliminary data.</text>
</comment>
<dbReference type="CDD" id="cd17535">
    <property type="entry name" value="REC_NarL-like"/>
    <property type="match status" value="1"/>
</dbReference>
<dbReference type="InterPro" id="IPR016032">
    <property type="entry name" value="Sig_transdc_resp-reg_C-effctor"/>
</dbReference>
<feature type="domain" description="HTH luxR-type" evidence="8">
    <location>
        <begin position="296"/>
        <end position="361"/>
    </location>
</feature>
<reference evidence="10 11" key="1">
    <citation type="journal article" date="2013" name="Genome Announc.">
        <title>Draft Genome Sequence of Streptomyces viridochromogenes Strain Tu57, Producer of Avilamycin.</title>
        <authorList>
            <person name="Gruning B.A."/>
            <person name="Erxleben A."/>
            <person name="Hahnlein A."/>
            <person name="Gunther S."/>
        </authorList>
    </citation>
    <scope>NUCLEOTIDE SEQUENCE [LARGE SCALE GENOMIC DNA]</scope>
    <source>
        <strain evidence="10 11">Tue57</strain>
    </source>
</reference>
<evidence type="ECO:0000259" key="8">
    <source>
        <dbReference type="PROSITE" id="PS50043"/>
    </source>
</evidence>
<feature type="compositionally biased region" description="Basic and acidic residues" evidence="6">
    <location>
        <begin position="95"/>
        <end position="104"/>
    </location>
</feature>
<dbReference type="Pfam" id="PF00072">
    <property type="entry name" value="Response_reg"/>
    <property type="match status" value="1"/>
</dbReference>
<protein>
    <submittedName>
        <fullName evidence="10">Putative two component system response regulator</fullName>
    </submittedName>
</protein>
<evidence type="ECO:0000256" key="3">
    <source>
        <dbReference type="ARBA" id="ARBA00023125"/>
    </source>
</evidence>
<dbReference type="SUPFAM" id="SSF52172">
    <property type="entry name" value="CheY-like"/>
    <property type="match status" value="1"/>
</dbReference>
<dbReference type="PROSITE" id="PS50043">
    <property type="entry name" value="HTH_LUXR_2"/>
    <property type="match status" value="1"/>
</dbReference>
<evidence type="ECO:0000256" key="1">
    <source>
        <dbReference type="ARBA" id="ARBA00022553"/>
    </source>
</evidence>
<name>L8PL08_STRVR</name>
<feature type="transmembrane region" description="Helical" evidence="7">
    <location>
        <begin position="19"/>
        <end position="37"/>
    </location>
</feature>
<dbReference type="InterPro" id="IPR058245">
    <property type="entry name" value="NreC/VraR/RcsB-like_REC"/>
</dbReference>
<dbReference type="CDD" id="cd06170">
    <property type="entry name" value="LuxR_C_like"/>
    <property type="match status" value="1"/>
</dbReference>
<evidence type="ECO:0000256" key="6">
    <source>
        <dbReference type="SAM" id="MobiDB-lite"/>
    </source>
</evidence>
<keyword evidence="3" id="KW-0238">DNA-binding</keyword>
<dbReference type="AlphaFoldDB" id="L8PL08"/>
<evidence type="ECO:0000256" key="4">
    <source>
        <dbReference type="ARBA" id="ARBA00023163"/>
    </source>
</evidence>
<proteinExistence type="predicted"/>
<feature type="modified residue" description="4-aspartylphosphate" evidence="5">
    <location>
        <position position="195"/>
    </location>
</feature>
<dbReference type="PROSITE" id="PS00622">
    <property type="entry name" value="HTH_LUXR_1"/>
    <property type="match status" value="1"/>
</dbReference>
<keyword evidence="7" id="KW-0812">Transmembrane</keyword>
<gene>
    <name evidence="10" type="ORF">STVIR_0879</name>
</gene>
<sequence>MVAHPHHGPQEYAMRRSEFLVGVVGGASAVVALGGLGTESRFHPLPRVGDKLSGVTCPTGLKAVAAARITCTGKTSDGGMEGAAPRHGRHPGRAGVDEDVRERGSLTTTVPSPVRPAAGGRPSVNPIRHDRAMTTPPPSGAPIRVLIADDQEMVRTGFRFFLDAQPDITVVAEAADGEEAVALARRERPDVCLLDIRMPRLDGLEATRLLAGPEVADPMRVVVVTTFDLDEYVYGALRGGACGFLLKDSGPTLLAEAVRAAAAGDSLVSPSITVRLLKHVTAPQAGPAAVVPAAKPGSLTEPLTDRELDVVRLVALGRTNAEIAAELYVSLSTVKTHLSSVQLKLAARNRVEIAAWAWQHGHAQPGV</sequence>
<dbReference type="PANTHER" id="PTHR43214">
    <property type="entry name" value="TWO-COMPONENT RESPONSE REGULATOR"/>
    <property type="match status" value="1"/>
</dbReference>
<keyword evidence="7" id="KW-0472">Membrane</keyword>
<dbReference type="PRINTS" id="PR00038">
    <property type="entry name" value="HTHLUXR"/>
</dbReference>
<dbReference type="GO" id="GO:0003677">
    <property type="term" value="F:DNA binding"/>
    <property type="evidence" value="ECO:0007669"/>
    <property type="project" value="UniProtKB-KW"/>
</dbReference>
<keyword evidence="1 5" id="KW-0597">Phosphoprotein</keyword>
<keyword evidence="4" id="KW-0804">Transcription</keyword>
<evidence type="ECO:0000256" key="2">
    <source>
        <dbReference type="ARBA" id="ARBA00023015"/>
    </source>
</evidence>
<dbReference type="EMBL" id="AMLP01000035">
    <property type="protein sequence ID" value="ELS58186.1"/>
    <property type="molecule type" value="Genomic_DNA"/>
</dbReference>
<feature type="domain" description="Response regulatory" evidence="9">
    <location>
        <begin position="144"/>
        <end position="262"/>
    </location>
</feature>
<dbReference type="Gene3D" id="3.40.50.2300">
    <property type="match status" value="1"/>
</dbReference>
<dbReference type="SUPFAM" id="SSF46894">
    <property type="entry name" value="C-terminal effector domain of the bipartite response regulators"/>
    <property type="match status" value="1"/>
</dbReference>
<accession>L8PL08</accession>
<evidence type="ECO:0000313" key="10">
    <source>
        <dbReference type="EMBL" id="ELS58186.1"/>
    </source>
</evidence>
<evidence type="ECO:0000259" key="9">
    <source>
        <dbReference type="PROSITE" id="PS50110"/>
    </source>
</evidence>
<dbReference type="Proteomes" id="UP000011205">
    <property type="component" value="Unassembled WGS sequence"/>
</dbReference>
<dbReference type="GO" id="GO:0006355">
    <property type="term" value="P:regulation of DNA-templated transcription"/>
    <property type="evidence" value="ECO:0007669"/>
    <property type="project" value="InterPro"/>
</dbReference>
<dbReference type="InterPro" id="IPR039420">
    <property type="entry name" value="WalR-like"/>
</dbReference>
<dbReference type="InterPro" id="IPR001789">
    <property type="entry name" value="Sig_transdc_resp-reg_receiver"/>
</dbReference>
<keyword evidence="7" id="KW-1133">Transmembrane helix</keyword>
<evidence type="ECO:0000256" key="7">
    <source>
        <dbReference type="SAM" id="Phobius"/>
    </source>
</evidence>
<dbReference type="PROSITE" id="PS50110">
    <property type="entry name" value="RESPONSE_REGULATORY"/>
    <property type="match status" value="1"/>
</dbReference>
<feature type="region of interest" description="Disordered" evidence="6">
    <location>
        <begin position="73"/>
        <end position="142"/>
    </location>
</feature>
<keyword evidence="2" id="KW-0805">Transcription regulation</keyword>
<evidence type="ECO:0000256" key="5">
    <source>
        <dbReference type="PROSITE-ProRule" id="PRU00169"/>
    </source>
</evidence>
<dbReference type="InterPro" id="IPR000792">
    <property type="entry name" value="Tscrpt_reg_LuxR_C"/>
</dbReference>
<dbReference type="GO" id="GO:0000160">
    <property type="term" value="P:phosphorelay signal transduction system"/>
    <property type="evidence" value="ECO:0007669"/>
    <property type="project" value="InterPro"/>
</dbReference>
<dbReference type="InterPro" id="IPR011006">
    <property type="entry name" value="CheY-like_superfamily"/>
</dbReference>
<dbReference type="PATRIC" id="fig|1160705.3.peg.877"/>
<dbReference type="PANTHER" id="PTHR43214:SF24">
    <property type="entry name" value="TRANSCRIPTIONAL REGULATORY PROTEIN NARL-RELATED"/>
    <property type="match status" value="1"/>
</dbReference>
<dbReference type="SMART" id="SM00421">
    <property type="entry name" value="HTH_LUXR"/>
    <property type="match status" value="1"/>
</dbReference>
<organism evidence="10 11">
    <name type="scientific">Streptomyces viridochromogenes Tue57</name>
    <dbReference type="NCBI Taxonomy" id="1160705"/>
    <lineage>
        <taxon>Bacteria</taxon>
        <taxon>Bacillati</taxon>
        <taxon>Actinomycetota</taxon>
        <taxon>Actinomycetes</taxon>
        <taxon>Kitasatosporales</taxon>
        <taxon>Streptomycetaceae</taxon>
        <taxon>Streptomyces</taxon>
    </lineage>
</organism>
<evidence type="ECO:0000313" key="11">
    <source>
        <dbReference type="Proteomes" id="UP000011205"/>
    </source>
</evidence>
<dbReference type="SMART" id="SM00448">
    <property type="entry name" value="REC"/>
    <property type="match status" value="1"/>
</dbReference>
<dbReference type="Pfam" id="PF00196">
    <property type="entry name" value="GerE"/>
    <property type="match status" value="1"/>
</dbReference>